<accession>A0A370GU42</accession>
<keyword evidence="4" id="KW-0456">Lyase</keyword>
<proteinExistence type="inferred from homology"/>
<evidence type="ECO:0000313" key="7">
    <source>
        <dbReference type="Proteomes" id="UP000254720"/>
    </source>
</evidence>
<dbReference type="InterPro" id="IPR006913">
    <property type="entry name" value="CENP-V/GFA"/>
</dbReference>
<keyword evidence="3" id="KW-0862">Zinc</keyword>
<dbReference type="SUPFAM" id="SSF51316">
    <property type="entry name" value="Mss4-like"/>
    <property type="match status" value="1"/>
</dbReference>
<reference evidence="6 7" key="1">
    <citation type="submission" date="2018-07" db="EMBL/GenBank/DDBJ databases">
        <title>Genomic Encyclopedia of Type Strains, Phase IV (KMG-IV): sequencing the most valuable type-strain genomes for metagenomic binning, comparative biology and taxonomic classification.</title>
        <authorList>
            <person name="Goeker M."/>
        </authorList>
    </citation>
    <scope>NUCLEOTIDE SEQUENCE [LARGE SCALE GENOMIC DNA]</scope>
    <source>
        <strain evidence="6 7">DSM 16500</strain>
    </source>
</reference>
<dbReference type="Pfam" id="PF04828">
    <property type="entry name" value="GFA"/>
    <property type="match status" value="1"/>
</dbReference>
<dbReference type="PROSITE" id="PS51891">
    <property type="entry name" value="CENP_V_GFA"/>
    <property type="match status" value="1"/>
</dbReference>
<dbReference type="AlphaFoldDB" id="A0A370GU42"/>
<dbReference type="GO" id="GO:0046872">
    <property type="term" value="F:metal ion binding"/>
    <property type="evidence" value="ECO:0007669"/>
    <property type="project" value="UniProtKB-KW"/>
</dbReference>
<dbReference type="EMBL" id="QQAX01000004">
    <property type="protein sequence ID" value="RDI47001.1"/>
    <property type="molecule type" value="Genomic_DNA"/>
</dbReference>
<dbReference type="OrthoDB" id="4188830at2"/>
<protein>
    <recommendedName>
        <fullName evidence="5">CENP-V/GFA domain-containing protein</fullName>
    </recommendedName>
</protein>
<dbReference type="RefSeq" id="WP_114833777.1">
    <property type="nucleotide sequence ID" value="NZ_LR699114.1"/>
</dbReference>
<evidence type="ECO:0000256" key="2">
    <source>
        <dbReference type="ARBA" id="ARBA00022723"/>
    </source>
</evidence>
<dbReference type="PANTHER" id="PTHR33337">
    <property type="entry name" value="GFA DOMAIN-CONTAINING PROTEIN"/>
    <property type="match status" value="1"/>
</dbReference>
<evidence type="ECO:0000256" key="3">
    <source>
        <dbReference type="ARBA" id="ARBA00022833"/>
    </source>
</evidence>
<comment type="similarity">
    <text evidence="1">Belongs to the Gfa family.</text>
</comment>
<evidence type="ECO:0000259" key="5">
    <source>
        <dbReference type="PROSITE" id="PS51891"/>
    </source>
</evidence>
<gene>
    <name evidence="6" type="ORF">C8D86_104128</name>
</gene>
<evidence type="ECO:0000256" key="1">
    <source>
        <dbReference type="ARBA" id="ARBA00005495"/>
    </source>
</evidence>
<evidence type="ECO:0000256" key="4">
    <source>
        <dbReference type="ARBA" id="ARBA00023239"/>
    </source>
</evidence>
<sequence>MSQYTGECYCGAVKFHCDGDPFFTQYCHCNKCREIAALSKRDKDKIGYAWTAGYLASNFHITSGSDGLDEIIKNNARLLLCKSCHSLIYGISLDVDKQAGIGINVNNFQFSGAFPESFEPVRHVWYVNRVVDIDDALPKFKDAPKEQFGSGELWSGDESK</sequence>
<evidence type="ECO:0000313" key="6">
    <source>
        <dbReference type="EMBL" id="RDI47001.1"/>
    </source>
</evidence>
<comment type="caution">
    <text evidence="6">The sequence shown here is derived from an EMBL/GenBank/DDBJ whole genome shotgun (WGS) entry which is preliminary data.</text>
</comment>
<dbReference type="GO" id="GO:0016846">
    <property type="term" value="F:carbon-sulfur lyase activity"/>
    <property type="evidence" value="ECO:0007669"/>
    <property type="project" value="InterPro"/>
</dbReference>
<dbReference type="Gene3D" id="3.90.1590.10">
    <property type="entry name" value="glutathione-dependent formaldehyde- activating enzyme (gfa)"/>
    <property type="match status" value="1"/>
</dbReference>
<keyword evidence="2" id="KW-0479">Metal-binding</keyword>
<dbReference type="Proteomes" id="UP000254720">
    <property type="component" value="Unassembled WGS sequence"/>
</dbReference>
<keyword evidence="7" id="KW-1185">Reference proteome</keyword>
<name>A0A370GU42_9COXI</name>
<dbReference type="PANTHER" id="PTHR33337:SF40">
    <property type="entry name" value="CENP-V_GFA DOMAIN-CONTAINING PROTEIN-RELATED"/>
    <property type="match status" value="1"/>
</dbReference>
<feature type="domain" description="CENP-V/GFA" evidence="5">
    <location>
        <begin position="4"/>
        <end position="146"/>
    </location>
</feature>
<dbReference type="InterPro" id="IPR011057">
    <property type="entry name" value="Mss4-like_sf"/>
</dbReference>
<organism evidence="6 7">
    <name type="scientific">Aquicella lusitana</name>
    <dbReference type="NCBI Taxonomy" id="254246"/>
    <lineage>
        <taxon>Bacteria</taxon>
        <taxon>Pseudomonadati</taxon>
        <taxon>Pseudomonadota</taxon>
        <taxon>Gammaproteobacteria</taxon>
        <taxon>Legionellales</taxon>
        <taxon>Coxiellaceae</taxon>
        <taxon>Aquicella</taxon>
    </lineage>
</organism>